<dbReference type="EMBL" id="WWHY01000001">
    <property type="protein sequence ID" value="MYR33683.1"/>
    <property type="molecule type" value="Genomic_DNA"/>
</dbReference>
<dbReference type="PROSITE" id="PS51257">
    <property type="entry name" value="PROKAR_LIPOPROTEIN"/>
    <property type="match status" value="1"/>
</dbReference>
<protein>
    <submittedName>
        <fullName evidence="2">ABC transporter</fullName>
    </submittedName>
</protein>
<dbReference type="InterPro" id="IPR015943">
    <property type="entry name" value="WD40/YVTN_repeat-like_dom_sf"/>
</dbReference>
<comment type="caution">
    <text evidence="2">The sequence shown here is derived from an EMBL/GenBank/DDBJ whole genome shotgun (WGS) entry which is preliminary data.</text>
</comment>
<reference evidence="2 3" key="1">
    <citation type="journal article" date="2019" name="Nat. Commun.">
        <title>The antimicrobial potential of Streptomyces from insect microbiomes.</title>
        <authorList>
            <person name="Chevrette M.G."/>
            <person name="Carlson C.M."/>
            <person name="Ortega H.E."/>
            <person name="Thomas C."/>
            <person name="Ananiev G.E."/>
            <person name="Barns K.J."/>
            <person name="Book A.J."/>
            <person name="Cagnazzo J."/>
            <person name="Carlos C."/>
            <person name="Flanigan W."/>
            <person name="Grubbs K.J."/>
            <person name="Horn H.A."/>
            <person name="Hoffmann F.M."/>
            <person name="Klassen J.L."/>
            <person name="Knack J.J."/>
            <person name="Lewin G.R."/>
            <person name="McDonald B.R."/>
            <person name="Muller L."/>
            <person name="Melo W.G.P."/>
            <person name="Pinto-Tomas A.A."/>
            <person name="Schmitz A."/>
            <person name="Wendt-Pienkowski E."/>
            <person name="Wildman S."/>
            <person name="Zhao M."/>
            <person name="Zhang F."/>
            <person name="Bugni T.S."/>
            <person name="Andes D.R."/>
            <person name="Pupo M.T."/>
            <person name="Currie C.R."/>
        </authorList>
    </citation>
    <scope>NUCLEOTIDE SEQUENCE [LARGE SCALE GENOMIC DNA]</scope>
    <source>
        <strain evidence="2 3">SID5840</strain>
    </source>
</reference>
<dbReference type="Proteomes" id="UP000467124">
    <property type="component" value="Unassembled WGS sequence"/>
</dbReference>
<gene>
    <name evidence="2" type="ORF">GTW20_15790</name>
</gene>
<feature type="compositionally biased region" description="Basic and acidic residues" evidence="1">
    <location>
        <begin position="37"/>
        <end position="47"/>
    </location>
</feature>
<dbReference type="RefSeq" id="WP_161111257.1">
    <property type="nucleotide sequence ID" value="NZ_WWHY01000001.1"/>
</dbReference>
<feature type="region of interest" description="Disordered" evidence="1">
    <location>
        <begin position="27"/>
        <end position="47"/>
    </location>
</feature>
<dbReference type="AlphaFoldDB" id="A0A7K2IUR3"/>
<evidence type="ECO:0000256" key="1">
    <source>
        <dbReference type="SAM" id="MobiDB-lite"/>
    </source>
</evidence>
<dbReference type="SUPFAM" id="SSF63829">
    <property type="entry name" value="Calcium-dependent phosphotriesterase"/>
    <property type="match status" value="1"/>
</dbReference>
<accession>A0A7K2IUR3</accession>
<evidence type="ECO:0000313" key="3">
    <source>
        <dbReference type="Proteomes" id="UP000467124"/>
    </source>
</evidence>
<evidence type="ECO:0000313" key="2">
    <source>
        <dbReference type="EMBL" id="MYR33683.1"/>
    </source>
</evidence>
<sequence length="394" mass="41237">MRQDRTTTIAGAVGLCALLLAGCSGPDPGTDVDETEETPHGHIEGAEELSEPHYRLVVADTETGEVGLLDLITEETTAFEGTSGVDGISGDGRFAYLHASGRETLDILDSGVWTVDHGDHKHYYRTESGPVGSVDAPASPLVITDTALTSLAGPDGASSLLDRSGLEEGTVEEIVPDLTGNAVVLPYAGRLIVIEDGSVRVHERDGSPLEELEPTCVDPNGAAVTRRGLVVGCEEGTLHITEEDGAPIAETLAHPEEGRSGALRHRPGSAVLATTSTEGDLWVLDLAAAEWRAFEAHDVVDAVAIGEGAPVLVLEGDGTLRSVDPETGEEDASVHLLDEVDAAHPPVLQVDAGRAYVNDAHAGLVHEIDHGDDLRVARSLDPGVTPDLMVETGW</sequence>
<organism evidence="2 3">
    <name type="scientific">Nocardiopsis alba</name>
    <dbReference type="NCBI Taxonomy" id="53437"/>
    <lineage>
        <taxon>Bacteria</taxon>
        <taxon>Bacillati</taxon>
        <taxon>Actinomycetota</taxon>
        <taxon>Actinomycetes</taxon>
        <taxon>Streptosporangiales</taxon>
        <taxon>Nocardiopsidaceae</taxon>
        <taxon>Nocardiopsis</taxon>
    </lineage>
</organism>
<name>A0A7K2IUR3_9ACTN</name>
<proteinExistence type="predicted"/>
<dbReference type="Gene3D" id="2.130.10.10">
    <property type="entry name" value="YVTN repeat-like/Quinoprotein amine dehydrogenase"/>
    <property type="match status" value="1"/>
</dbReference>